<sequence length="212" mass="24277">MMVQMYNSFLRQIINILIDPSLLQIPFPAKEFANFALSWNCPESFAEIDQIGLASLLPEFNFKTSDFQNRKGGVLSLYVHFVDLLYNLPGANSTQLDELSEYILAQPKVAPAAVFFQIATRAMEFFSNAAELKSKRFLPFDYRRLQFNTTCQLLLQNFMNGEQFNELMAALVTPSKKRKNKEPQISSKDSAQKAHERLRLAMHSAQKLINNK</sequence>
<dbReference type="AlphaFoldDB" id="A0AAD5Y3U2"/>
<comment type="caution">
    <text evidence="2">The sequence shown here is derived from an EMBL/GenBank/DDBJ whole genome shotgun (WGS) entry which is preliminary data.</text>
</comment>
<name>A0AAD5Y3U2_9FUNG</name>
<evidence type="ECO:0000256" key="1">
    <source>
        <dbReference type="SAM" id="MobiDB-lite"/>
    </source>
</evidence>
<dbReference type="EMBL" id="JADGKB010000029">
    <property type="protein sequence ID" value="KAJ3258246.1"/>
    <property type="molecule type" value="Genomic_DNA"/>
</dbReference>
<dbReference type="Proteomes" id="UP001210925">
    <property type="component" value="Unassembled WGS sequence"/>
</dbReference>
<reference evidence="2" key="1">
    <citation type="submission" date="2020-05" db="EMBL/GenBank/DDBJ databases">
        <title>Phylogenomic resolution of chytrid fungi.</title>
        <authorList>
            <person name="Stajich J.E."/>
            <person name="Amses K."/>
            <person name="Simmons R."/>
            <person name="Seto K."/>
            <person name="Myers J."/>
            <person name="Bonds A."/>
            <person name="Quandt C.A."/>
            <person name="Barry K."/>
            <person name="Liu P."/>
            <person name="Grigoriev I."/>
            <person name="Longcore J.E."/>
            <person name="James T.Y."/>
        </authorList>
    </citation>
    <scope>NUCLEOTIDE SEQUENCE</scope>
    <source>
        <strain evidence="2">PLAUS21</strain>
    </source>
</reference>
<proteinExistence type="predicted"/>
<feature type="region of interest" description="Disordered" evidence="1">
    <location>
        <begin position="175"/>
        <end position="194"/>
    </location>
</feature>
<gene>
    <name evidence="2" type="ORF">HK103_003727</name>
</gene>
<evidence type="ECO:0000313" key="3">
    <source>
        <dbReference type="Proteomes" id="UP001210925"/>
    </source>
</evidence>
<keyword evidence="3" id="KW-1185">Reference proteome</keyword>
<organism evidence="2 3">
    <name type="scientific">Boothiomyces macroporosus</name>
    <dbReference type="NCBI Taxonomy" id="261099"/>
    <lineage>
        <taxon>Eukaryota</taxon>
        <taxon>Fungi</taxon>
        <taxon>Fungi incertae sedis</taxon>
        <taxon>Chytridiomycota</taxon>
        <taxon>Chytridiomycota incertae sedis</taxon>
        <taxon>Chytridiomycetes</taxon>
        <taxon>Rhizophydiales</taxon>
        <taxon>Terramycetaceae</taxon>
        <taxon>Boothiomyces</taxon>
    </lineage>
</organism>
<accession>A0AAD5Y3U2</accession>
<evidence type="ECO:0000313" key="2">
    <source>
        <dbReference type="EMBL" id="KAJ3258246.1"/>
    </source>
</evidence>
<protein>
    <submittedName>
        <fullName evidence="2">Uncharacterized protein</fullName>
    </submittedName>
</protein>